<feature type="compositionally biased region" description="Polar residues" evidence="1">
    <location>
        <begin position="37"/>
        <end position="68"/>
    </location>
</feature>
<reference evidence="2 3" key="1">
    <citation type="submission" date="2017-03" db="EMBL/GenBank/DDBJ databases">
        <title>An alternative strategy for trypanosome survival in the mammalian bloodstream revealed through genome and transcriptome analysis of the ubiquitous bovine parasite Trypanosoma (Megatrypanum) theileri.</title>
        <authorList>
            <person name="Kelly S."/>
            <person name="Ivens A."/>
            <person name="Mott A."/>
            <person name="O'Neill E."/>
            <person name="Emms D."/>
            <person name="Macleod O."/>
            <person name="Voorheis P."/>
            <person name="Matthews J."/>
            <person name="Matthews K."/>
            <person name="Carrington M."/>
        </authorList>
    </citation>
    <scope>NUCLEOTIDE SEQUENCE [LARGE SCALE GENOMIC DNA]</scope>
    <source>
        <strain evidence="2">Edinburgh</strain>
    </source>
</reference>
<sequence>MNEEEKRKEATEVKEEMAVTLPNANGQQEGKDALPPTVTSESTVQLKNGAHGSSTEGIATGNGKTETLSLRKDTLQEPNKKDSKMYGHVQSSTVDDYKHSSALSDDRSGKSEGSSPKRRKARDLTNTYTGFMGDI</sequence>
<dbReference type="VEuPathDB" id="TriTrypDB:TM35_000371320"/>
<organism evidence="2 3">
    <name type="scientific">Trypanosoma theileri</name>
    <dbReference type="NCBI Taxonomy" id="67003"/>
    <lineage>
        <taxon>Eukaryota</taxon>
        <taxon>Discoba</taxon>
        <taxon>Euglenozoa</taxon>
        <taxon>Kinetoplastea</taxon>
        <taxon>Metakinetoplastina</taxon>
        <taxon>Trypanosomatida</taxon>
        <taxon>Trypanosomatidae</taxon>
        <taxon>Trypanosoma</taxon>
    </lineage>
</organism>
<dbReference type="EMBL" id="NBCO01000037">
    <property type="protein sequence ID" value="ORC85159.1"/>
    <property type="molecule type" value="Genomic_DNA"/>
</dbReference>
<dbReference type="Proteomes" id="UP000192257">
    <property type="component" value="Unassembled WGS sequence"/>
</dbReference>
<evidence type="ECO:0000256" key="1">
    <source>
        <dbReference type="SAM" id="MobiDB-lite"/>
    </source>
</evidence>
<evidence type="ECO:0000313" key="2">
    <source>
        <dbReference type="EMBL" id="ORC85159.1"/>
    </source>
</evidence>
<dbReference type="AlphaFoldDB" id="A0A1X0NLZ4"/>
<feature type="compositionally biased region" description="Basic and acidic residues" evidence="1">
    <location>
        <begin position="95"/>
        <end position="110"/>
    </location>
</feature>
<accession>A0A1X0NLZ4</accession>
<proteinExistence type="predicted"/>
<comment type="caution">
    <text evidence="2">The sequence shown here is derived from an EMBL/GenBank/DDBJ whole genome shotgun (WGS) entry which is preliminary data.</text>
</comment>
<dbReference type="RefSeq" id="XP_028879225.1">
    <property type="nucleotide sequence ID" value="XM_029029432.1"/>
</dbReference>
<feature type="compositionally biased region" description="Basic and acidic residues" evidence="1">
    <location>
        <begin position="1"/>
        <end position="17"/>
    </location>
</feature>
<feature type="region of interest" description="Disordered" evidence="1">
    <location>
        <begin position="1"/>
        <end position="135"/>
    </location>
</feature>
<feature type="compositionally biased region" description="Basic and acidic residues" evidence="1">
    <location>
        <begin position="69"/>
        <end position="85"/>
    </location>
</feature>
<keyword evidence="3" id="KW-1185">Reference proteome</keyword>
<gene>
    <name evidence="2" type="ORF">TM35_000371320</name>
</gene>
<protein>
    <submittedName>
        <fullName evidence="2">Uncharacterized protein</fullName>
    </submittedName>
</protein>
<evidence type="ECO:0000313" key="3">
    <source>
        <dbReference type="Proteomes" id="UP000192257"/>
    </source>
</evidence>
<name>A0A1X0NLZ4_9TRYP</name>
<dbReference type="GeneID" id="39989212"/>